<dbReference type="OrthoDB" id="5961208at2759"/>
<reference evidence="9" key="2">
    <citation type="submission" date="2025-09" db="UniProtKB">
        <authorList>
            <consortium name="Ensembl"/>
        </authorList>
    </citation>
    <scope>IDENTIFICATION</scope>
</reference>
<feature type="transmembrane region" description="Helical" evidence="7">
    <location>
        <begin position="219"/>
        <end position="239"/>
    </location>
</feature>
<dbReference type="PANTHER" id="PTHR45822">
    <property type="entry name" value="FREE FATTY ACID RECEPTOR 2-RELATED"/>
    <property type="match status" value="1"/>
</dbReference>
<evidence type="ECO:0000256" key="6">
    <source>
        <dbReference type="SAM" id="MobiDB-lite"/>
    </source>
</evidence>
<evidence type="ECO:0000256" key="1">
    <source>
        <dbReference type="ARBA" id="ARBA00004370"/>
    </source>
</evidence>
<keyword evidence="2 5" id="KW-0812">Transmembrane</keyword>
<dbReference type="PANTHER" id="PTHR45822:SF5">
    <property type="entry name" value="FREE FATTY ACID RECEPTOR 2"/>
    <property type="match status" value="1"/>
</dbReference>
<evidence type="ECO:0000256" key="4">
    <source>
        <dbReference type="ARBA" id="ARBA00023136"/>
    </source>
</evidence>
<keyword evidence="3 7" id="KW-1133">Transmembrane helix</keyword>
<evidence type="ECO:0000256" key="7">
    <source>
        <dbReference type="SAM" id="Phobius"/>
    </source>
</evidence>
<protein>
    <recommendedName>
        <fullName evidence="8">G-protein coupled receptors family 1 profile domain-containing protein</fullName>
    </recommendedName>
</protein>
<dbReference type="AlphaFoldDB" id="A0A8C4WRG1"/>
<sequence length="460" mass="51296">MLLVLFRLTFITGLPLNLLAFCVFMVKARRRLLPADVLLLNLTVSDLVLLAFLPIRIAEASWEMKWKMPDFLCPFSGLLFFSSIYLTTLSLTGFSVDHYLSVAFPLRYKARRRPPYAMVAVALFWVTAFFHCSVIYVVQYQARGNDTAGNLTSTRADRWDGTTHPGVSSSGVAVLQGDRPGPQRSAQSSPRSCRNGIATGEFPSAWRSTWLSSSGNCSIYISSLFLMAVSVDRYLGVAFPIKYKLRRHPAYAIATSVVFWVVTCAHCSIVYIVQYEVLSPNGTATSNNMSHCYEDFSSTQLQILLPVRLEFFIFLVLFCLPFTVTIFCYVNFVRILMALPNIPARRKQRAVGLAVATLFNFIVCFAPYNLSHVVGFVQNKSPSWRVYALLLSTLNAALDPAIFYFSSTAVQRAFTKCLAGLWHKLSPFMARCHLPYLTCSGEGGREGEADSGDEAEGSMT</sequence>
<dbReference type="CDD" id="cd15170">
    <property type="entry name" value="7tmA_FFAR2_FFAR3"/>
    <property type="match status" value="1"/>
</dbReference>
<keyword evidence="4 7" id="KW-0472">Membrane</keyword>
<reference evidence="9" key="1">
    <citation type="submission" date="2025-08" db="UniProtKB">
        <authorList>
            <consortium name="Ensembl"/>
        </authorList>
    </citation>
    <scope>IDENTIFICATION</scope>
</reference>
<proteinExistence type="inferred from homology"/>
<evidence type="ECO:0000256" key="2">
    <source>
        <dbReference type="ARBA" id="ARBA00022692"/>
    </source>
</evidence>
<dbReference type="Gene3D" id="1.20.1070.10">
    <property type="entry name" value="Rhodopsin 7-helix transmembrane proteins"/>
    <property type="match status" value="2"/>
</dbReference>
<comment type="subcellular location">
    <subcellularLocation>
        <location evidence="1">Membrane</location>
    </subcellularLocation>
</comment>
<feature type="transmembrane region" description="Helical" evidence="7">
    <location>
        <begin position="388"/>
        <end position="406"/>
    </location>
</feature>
<feature type="transmembrane region" description="Helical" evidence="7">
    <location>
        <begin position="251"/>
        <end position="273"/>
    </location>
</feature>
<feature type="transmembrane region" description="Helical" evidence="7">
    <location>
        <begin position="311"/>
        <end position="330"/>
    </location>
</feature>
<feature type="transmembrane region" description="Helical" evidence="7">
    <location>
        <begin position="6"/>
        <end position="26"/>
    </location>
</feature>
<dbReference type="GO" id="GO:0004930">
    <property type="term" value="F:G protein-coupled receptor activity"/>
    <property type="evidence" value="ECO:0007669"/>
    <property type="project" value="UniProtKB-KW"/>
</dbReference>
<dbReference type="SUPFAM" id="SSF81321">
    <property type="entry name" value="Family A G protein-coupled receptor-like"/>
    <property type="match status" value="2"/>
</dbReference>
<dbReference type="InterPro" id="IPR000276">
    <property type="entry name" value="GPCR_Rhodpsn"/>
</dbReference>
<feature type="transmembrane region" description="Helical" evidence="7">
    <location>
        <begin position="77"/>
        <end position="96"/>
    </location>
</feature>
<organism evidence="9 10">
    <name type="scientific">Gopherus evgoodei</name>
    <name type="common">Goodes thornscrub tortoise</name>
    <dbReference type="NCBI Taxonomy" id="1825980"/>
    <lineage>
        <taxon>Eukaryota</taxon>
        <taxon>Metazoa</taxon>
        <taxon>Chordata</taxon>
        <taxon>Craniata</taxon>
        <taxon>Vertebrata</taxon>
        <taxon>Euteleostomi</taxon>
        <taxon>Archelosauria</taxon>
        <taxon>Testudinata</taxon>
        <taxon>Testudines</taxon>
        <taxon>Cryptodira</taxon>
        <taxon>Durocryptodira</taxon>
        <taxon>Testudinoidea</taxon>
        <taxon>Testudinidae</taxon>
        <taxon>Gopherus</taxon>
    </lineage>
</organism>
<feature type="transmembrane region" description="Helical" evidence="7">
    <location>
        <begin position="38"/>
        <end position="57"/>
    </location>
</feature>
<feature type="transmembrane region" description="Helical" evidence="7">
    <location>
        <begin position="350"/>
        <end position="368"/>
    </location>
</feature>
<evidence type="ECO:0000256" key="5">
    <source>
        <dbReference type="RuleBase" id="RU000688"/>
    </source>
</evidence>
<keyword evidence="5" id="KW-0807">Transducer</keyword>
<feature type="region of interest" description="Disordered" evidence="6">
    <location>
        <begin position="162"/>
        <end position="194"/>
    </location>
</feature>
<dbReference type="PROSITE" id="PS50262">
    <property type="entry name" value="G_PROTEIN_RECEP_F1_2"/>
    <property type="match status" value="1"/>
</dbReference>
<keyword evidence="10" id="KW-1185">Reference proteome</keyword>
<evidence type="ECO:0000313" key="9">
    <source>
        <dbReference type="Ensembl" id="ENSGEVP00005019784.1"/>
    </source>
</evidence>
<dbReference type="Pfam" id="PF00001">
    <property type="entry name" value="7tm_1"/>
    <property type="match status" value="2"/>
</dbReference>
<evidence type="ECO:0000313" key="10">
    <source>
        <dbReference type="Proteomes" id="UP000694390"/>
    </source>
</evidence>
<dbReference type="Proteomes" id="UP000694390">
    <property type="component" value="Unassembled WGS sequence"/>
</dbReference>
<keyword evidence="5" id="KW-0675">Receptor</keyword>
<dbReference type="GO" id="GO:0005886">
    <property type="term" value="C:plasma membrane"/>
    <property type="evidence" value="ECO:0007669"/>
    <property type="project" value="TreeGrafter"/>
</dbReference>
<evidence type="ECO:0000256" key="3">
    <source>
        <dbReference type="ARBA" id="ARBA00022989"/>
    </source>
</evidence>
<accession>A0A8C4WRG1</accession>
<dbReference type="PROSITE" id="PS00237">
    <property type="entry name" value="G_PROTEIN_RECEP_F1_1"/>
    <property type="match status" value="1"/>
</dbReference>
<feature type="transmembrane region" description="Helical" evidence="7">
    <location>
        <begin position="116"/>
        <end position="138"/>
    </location>
</feature>
<evidence type="ECO:0000259" key="8">
    <source>
        <dbReference type="PROSITE" id="PS50262"/>
    </source>
</evidence>
<dbReference type="PRINTS" id="PR00237">
    <property type="entry name" value="GPCRRHODOPSN"/>
</dbReference>
<name>A0A8C4WRG1_9SAUR</name>
<comment type="similarity">
    <text evidence="5">Belongs to the G-protein coupled receptor 1 family.</text>
</comment>
<dbReference type="GO" id="GO:0071398">
    <property type="term" value="P:cellular response to fatty acid"/>
    <property type="evidence" value="ECO:0007669"/>
    <property type="project" value="TreeGrafter"/>
</dbReference>
<feature type="domain" description="G-protein coupled receptors family 1 profile" evidence="8">
    <location>
        <begin position="16"/>
        <end position="403"/>
    </location>
</feature>
<keyword evidence="5" id="KW-0297">G-protein coupled receptor</keyword>
<dbReference type="InterPro" id="IPR017452">
    <property type="entry name" value="GPCR_Rhodpsn_7TM"/>
</dbReference>
<dbReference type="GeneTree" id="ENSGT00990000203527"/>
<dbReference type="Ensembl" id="ENSGEVT00005020783.1">
    <property type="protein sequence ID" value="ENSGEVP00005019784.1"/>
    <property type="gene ID" value="ENSGEVG00005014017.1"/>
</dbReference>